<evidence type="ECO:0000313" key="1">
    <source>
        <dbReference type="EMBL" id="CDJ60645.1"/>
    </source>
</evidence>
<dbReference type="GeneID" id="25337313"/>
<dbReference type="AlphaFoldDB" id="U6MG76"/>
<dbReference type="VEuPathDB" id="ToxoDB:EMWEY_00033270"/>
<dbReference type="OrthoDB" id="348049at2759"/>
<reference evidence="1" key="2">
    <citation type="submission" date="2013-10" db="EMBL/GenBank/DDBJ databases">
        <authorList>
            <person name="Aslett M."/>
        </authorList>
    </citation>
    <scope>NUCLEOTIDE SEQUENCE [LARGE SCALE GENOMIC DNA]</scope>
    <source>
        <strain evidence="1">Weybridge</strain>
    </source>
</reference>
<evidence type="ECO:0000313" key="2">
    <source>
        <dbReference type="Proteomes" id="UP000030763"/>
    </source>
</evidence>
<sequence length="152" mass="15067">MPAEFIAPVLLAKGAAGAAGANFLGGAGQAALAGGLGAANNLIGMTPMGMAAGAIGNAAGAIGQQAAAAGAAGAAPDVVEQALYFLPLFAPLLSTLPRNVRSEEQRTIRLSTADSRGARNKIDKEAERIVSNPSAGVAALVAVKTYNYIIHD</sequence>
<dbReference type="Proteomes" id="UP000030763">
    <property type="component" value="Unassembled WGS sequence"/>
</dbReference>
<organism evidence="1 2">
    <name type="scientific">Eimeria maxima</name>
    <name type="common">Coccidian parasite</name>
    <dbReference type="NCBI Taxonomy" id="5804"/>
    <lineage>
        <taxon>Eukaryota</taxon>
        <taxon>Sar</taxon>
        <taxon>Alveolata</taxon>
        <taxon>Apicomplexa</taxon>
        <taxon>Conoidasida</taxon>
        <taxon>Coccidia</taxon>
        <taxon>Eucoccidiorida</taxon>
        <taxon>Eimeriorina</taxon>
        <taxon>Eimeriidae</taxon>
        <taxon>Eimeria</taxon>
    </lineage>
</organism>
<proteinExistence type="predicted"/>
<accession>U6MG76</accession>
<keyword evidence="2" id="KW-1185">Reference proteome</keyword>
<dbReference type="OMA" id="MPAEFIA"/>
<dbReference type="RefSeq" id="XP_013337295.1">
    <property type="nucleotide sequence ID" value="XM_013481841.1"/>
</dbReference>
<protein>
    <submittedName>
        <fullName evidence="1">Uncharacterized protein</fullName>
    </submittedName>
</protein>
<dbReference type="EMBL" id="HG721897">
    <property type="protein sequence ID" value="CDJ60645.1"/>
    <property type="molecule type" value="Genomic_DNA"/>
</dbReference>
<gene>
    <name evidence="1" type="ORF">EMWEY_00033270</name>
</gene>
<reference evidence="1" key="1">
    <citation type="submission" date="2013-10" db="EMBL/GenBank/DDBJ databases">
        <title>Genomic analysis of the causative agents of coccidiosis in chickens.</title>
        <authorList>
            <person name="Reid A.J."/>
            <person name="Blake D."/>
            <person name="Billington K."/>
            <person name="Browne H."/>
            <person name="Dunn M."/>
            <person name="Hung S."/>
            <person name="Kawahara F."/>
            <person name="Miranda-Saavedra D."/>
            <person name="Mourier T."/>
            <person name="Nagra H."/>
            <person name="Otto T.D."/>
            <person name="Rawlings N."/>
            <person name="Sanchez A."/>
            <person name="Sanders M."/>
            <person name="Subramaniam C."/>
            <person name="Tay Y."/>
            <person name="Dear P."/>
            <person name="Doerig C."/>
            <person name="Gruber A."/>
            <person name="Parkinson J."/>
            <person name="Shirley M."/>
            <person name="Wan K.L."/>
            <person name="Berriman M."/>
            <person name="Tomley F."/>
            <person name="Pain A."/>
        </authorList>
    </citation>
    <scope>NUCLEOTIDE SEQUENCE [LARGE SCALE GENOMIC DNA]</scope>
    <source>
        <strain evidence="1">Weybridge</strain>
    </source>
</reference>
<name>U6MG76_EIMMA</name>